<gene>
    <name evidence="1" type="ORF">N482_16825</name>
</gene>
<evidence type="ECO:0000313" key="1">
    <source>
        <dbReference type="EMBL" id="KZN44306.1"/>
    </source>
</evidence>
<dbReference type="Proteomes" id="UP000076587">
    <property type="component" value="Unassembled WGS sequence"/>
</dbReference>
<protein>
    <submittedName>
        <fullName evidence="1">Uncharacterized protein</fullName>
    </submittedName>
</protein>
<proteinExistence type="predicted"/>
<dbReference type="EMBL" id="AUXT01000195">
    <property type="protein sequence ID" value="KZN44306.1"/>
    <property type="molecule type" value="Genomic_DNA"/>
</dbReference>
<dbReference type="AlphaFoldDB" id="A0A166ZH25"/>
<dbReference type="PATRIC" id="fig|1365253.3.peg.4105"/>
<accession>A0A166ZH25</accession>
<organism evidence="1 2">
    <name type="scientific">Pseudoalteromonas luteoviolacea NCIMB 1942</name>
    <dbReference type="NCBI Taxonomy" id="1365253"/>
    <lineage>
        <taxon>Bacteria</taxon>
        <taxon>Pseudomonadati</taxon>
        <taxon>Pseudomonadota</taxon>
        <taxon>Gammaproteobacteria</taxon>
        <taxon>Alteromonadales</taxon>
        <taxon>Pseudoalteromonadaceae</taxon>
        <taxon>Pseudoalteromonas</taxon>
    </lineage>
</organism>
<name>A0A166ZH25_9GAMM</name>
<sequence length="65" mass="7876">MVSAFSLFKPLIMHNFYEVVYETDIPDAHCAKKLRKVPELVFYSSWFYFSQCIDIQRIYVKYRSL</sequence>
<reference evidence="1 2" key="1">
    <citation type="submission" date="2013-07" db="EMBL/GenBank/DDBJ databases">
        <title>Comparative Genomic and Metabolomic Analysis of Twelve Strains of Pseudoalteromonas luteoviolacea.</title>
        <authorList>
            <person name="Vynne N.G."/>
            <person name="Mansson M."/>
            <person name="Gram L."/>
        </authorList>
    </citation>
    <scope>NUCLEOTIDE SEQUENCE [LARGE SCALE GENOMIC DNA]</scope>
    <source>
        <strain evidence="1 2">NCIMB 1942</strain>
    </source>
</reference>
<comment type="caution">
    <text evidence="1">The sequence shown here is derived from an EMBL/GenBank/DDBJ whole genome shotgun (WGS) entry which is preliminary data.</text>
</comment>
<evidence type="ECO:0000313" key="2">
    <source>
        <dbReference type="Proteomes" id="UP000076587"/>
    </source>
</evidence>